<dbReference type="NCBIfam" id="NF033711">
    <property type="entry name" value="T9SS_PorQ"/>
    <property type="match status" value="1"/>
</dbReference>
<name>A0ABT8R1T3_9BACT</name>
<dbReference type="EMBL" id="JAUKPO010000003">
    <property type="protein sequence ID" value="MDO1446061.1"/>
    <property type="molecule type" value="Genomic_DNA"/>
</dbReference>
<organism evidence="1 2">
    <name type="scientific">Rhodocytophaga aerolata</name>
    <dbReference type="NCBI Taxonomy" id="455078"/>
    <lineage>
        <taxon>Bacteria</taxon>
        <taxon>Pseudomonadati</taxon>
        <taxon>Bacteroidota</taxon>
        <taxon>Cytophagia</taxon>
        <taxon>Cytophagales</taxon>
        <taxon>Rhodocytophagaceae</taxon>
        <taxon>Rhodocytophaga</taxon>
    </lineage>
</organism>
<keyword evidence="2" id="KW-1185">Reference proteome</keyword>
<proteinExistence type="predicted"/>
<reference evidence="1" key="1">
    <citation type="submission" date="2023-07" db="EMBL/GenBank/DDBJ databases">
        <title>The genome sequence of Rhodocytophaga aerolata KACC 12507.</title>
        <authorList>
            <person name="Zhang X."/>
        </authorList>
    </citation>
    <scope>NUCLEOTIDE SEQUENCE</scope>
    <source>
        <strain evidence="1">KACC 12507</strain>
    </source>
</reference>
<evidence type="ECO:0000313" key="2">
    <source>
        <dbReference type="Proteomes" id="UP001168528"/>
    </source>
</evidence>
<dbReference type="Proteomes" id="UP001168528">
    <property type="component" value="Unassembled WGS sequence"/>
</dbReference>
<gene>
    <name evidence="1" type="primary">porQ</name>
    <name evidence="1" type="ORF">Q0590_07355</name>
</gene>
<protein>
    <submittedName>
        <fullName evidence="1">Type IX secretion system protein PorQ</fullName>
    </submittedName>
</protein>
<dbReference type="NCBIfam" id="NF033709">
    <property type="entry name" value="PorV_fam"/>
    <property type="match status" value="1"/>
</dbReference>
<sequence>MTLEPAYSQHLGGRNGFAFLRLPTNAPQAALGGSNLSLINSNVNLFTANPALLNTAMHKHASFNFVPYYTGVNYSTLTYAHKFNKAGRWGVALQYLDYGSFEETDATGAVVGSFQANDFVVTTAHARSIGPYTVGMNVKLAGSTIAEYNAYGLLLDMGGVFKHPEHDLTIGLLIKNAGFAFKSYTPGNNLGMPFDVQVGTSFKPEFMPLRFSFTAHHLHTFDIAYDDPAYNTIIDQNGNQVIEKISFTDKLFRHFVFGTEILLSKAFQLQAGYNHLVRQEMKLENRMAGAGLSFGASLQIKAFQMAYSRAYHHAAGGVSYLTLISNFGALIKKKESK</sequence>
<accession>A0ABT8R1T3</accession>
<evidence type="ECO:0000313" key="1">
    <source>
        <dbReference type="EMBL" id="MDO1446061.1"/>
    </source>
</evidence>
<dbReference type="RefSeq" id="WP_302037141.1">
    <property type="nucleotide sequence ID" value="NZ_JAUKPO010000003.1"/>
</dbReference>
<comment type="caution">
    <text evidence="1">The sequence shown here is derived from an EMBL/GenBank/DDBJ whole genome shotgun (WGS) entry which is preliminary data.</text>
</comment>